<reference evidence="2" key="2">
    <citation type="journal article" date="2015" name="Fish Shellfish Immunol.">
        <title>Early steps in the European eel (Anguilla anguilla)-Vibrio vulnificus interaction in the gills: Role of the RtxA13 toxin.</title>
        <authorList>
            <person name="Callol A."/>
            <person name="Pajuelo D."/>
            <person name="Ebbesson L."/>
            <person name="Teles M."/>
            <person name="MacKenzie S."/>
            <person name="Amaro C."/>
        </authorList>
    </citation>
    <scope>NUCLEOTIDE SEQUENCE</scope>
</reference>
<dbReference type="AlphaFoldDB" id="A0A0E9W714"/>
<accession>A0A0E9W714</accession>
<feature type="transmembrane region" description="Helical" evidence="1">
    <location>
        <begin position="36"/>
        <end position="55"/>
    </location>
</feature>
<dbReference type="EMBL" id="GBXM01023217">
    <property type="protein sequence ID" value="JAH85360.1"/>
    <property type="molecule type" value="Transcribed_RNA"/>
</dbReference>
<feature type="transmembrane region" description="Helical" evidence="1">
    <location>
        <begin position="12"/>
        <end position="30"/>
    </location>
</feature>
<proteinExistence type="predicted"/>
<organism evidence="2">
    <name type="scientific">Anguilla anguilla</name>
    <name type="common">European freshwater eel</name>
    <name type="synonym">Muraena anguilla</name>
    <dbReference type="NCBI Taxonomy" id="7936"/>
    <lineage>
        <taxon>Eukaryota</taxon>
        <taxon>Metazoa</taxon>
        <taxon>Chordata</taxon>
        <taxon>Craniata</taxon>
        <taxon>Vertebrata</taxon>
        <taxon>Euteleostomi</taxon>
        <taxon>Actinopterygii</taxon>
        <taxon>Neopterygii</taxon>
        <taxon>Teleostei</taxon>
        <taxon>Anguilliformes</taxon>
        <taxon>Anguillidae</taxon>
        <taxon>Anguilla</taxon>
    </lineage>
</organism>
<reference evidence="2" key="1">
    <citation type="submission" date="2014-11" db="EMBL/GenBank/DDBJ databases">
        <authorList>
            <person name="Amaro Gonzalez C."/>
        </authorList>
    </citation>
    <scope>NUCLEOTIDE SEQUENCE</scope>
</reference>
<evidence type="ECO:0000256" key="1">
    <source>
        <dbReference type="SAM" id="Phobius"/>
    </source>
</evidence>
<evidence type="ECO:0000313" key="2">
    <source>
        <dbReference type="EMBL" id="JAH85360.1"/>
    </source>
</evidence>
<keyword evidence="1" id="KW-0812">Transmembrane</keyword>
<keyword evidence="1" id="KW-0472">Membrane</keyword>
<protein>
    <submittedName>
        <fullName evidence="2">Uncharacterized protein</fullName>
    </submittedName>
</protein>
<name>A0A0E9W714_ANGAN</name>
<keyword evidence="1" id="KW-1133">Transmembrane helix</keyword>
<sequence length="58" mass="6749">MMIGFQPNKFWRVCWAFVTPTILTVCPTMPTQLDIVLSYVIIVPIHYMFNISHFTTGK</sequence>